<evidence type="ECO:0000313" key="2">
    <source>
        <dbReference type="Proteomes" id="UP001163324"/>
    </source>
</evidence>
<reference evidence="1" key="1">
    <citation type="submission" date="2022-10" db="EMBL/GenBank/DDBJ databases">
        <title>Complete Genome of Trichothecium roseum strain YXFP-22015, a Plant Pathogen Isolated from Citrus.</title>
        <authorList>
            <person name="Wang Y."/>
            <person name="Zhu L."/>
        </authorList>
    </citation>
    <scope>NUCLEOTIDE SEQUENCE</scope>
    <source>
        <strain evidence="1">YXFP-22015</strain>
    </source>
</reference>
<dbReference type="Proteomes" id="UP001163324">
    <property type="component" value="Chromosome 9"/>
</dbReference>
<evidence type="ECO:0000313" key="1">
    <source>
        <dbReference type="EMBL" id="KAI9896191.1"/>
    </source>
</evidence>
<dbReference type="EMBL" id="CM047948">
    <property type="protein sequence ID" value="KAI9896191.1"/>
    <property type="molecule type" value="Genomic_DNA"/>
</dbReference>
<proteinExistence type="predicted"/>
<comment type="caution">
    <text evidence="1">The sequence shown here is derived from an EMBL/GenBank/DDBJ whole genome shotgun (WGS) entry which is preliminary data.</text>
</comment>
<accession>A0ACC0URB6</accession>
<sequence>MQFMSQSMGWSDNIILAMAPLGIITAIVSAIRVGGPSWLKAIVGRARENLSVAEAELMSSTSHEVCELWNGQQIVRCTGTAPITEFICLVPPALLDSDSLPRADPEIQMQYLDSTSKLGYFKKVVRWFDSRHIVHPWSDPKQAELAQIEQDNIIILRYKSDAAPNISLNSHKQYWRAIPFYANVCTFAGTLTLVMGMMLCAHVVESSTKEERYQACHGERTRVIWLQQTKTVSDQLFDSCALFAQDDRDVFTISTRASETDMAAMQTLESWLPNLHRFGPAPKTIAATFFTLAGYVIQFVGLRGMPWLASISQLVAILIMACVRAYVRRGLAEPLGSRQLTPQFELDWFALSLSKPCTAPWAKRQVDGVGEQEYVVDDWRVLSGRDSYDQAKLCEPSQGDVIRLIKKQRVPPDEGVEYSLTAHGVMLTRKRLGWLAAWRGPASAAAVALARAIEITAEAFHHHLPLHLRERMVWPLKVEHANISGQQVDIRLLRQGGKWRAFANEIEAVLSLWLYSVSRQEQAHQGTESEPSDNRSNPSADEDAWLRSKGPSSLMQSLRLLGPDSLALRRDLAWWMPQDAGTVLHVREDRESGMIMCHHRVVGRGTRITNEATSNMSQRRGQDQHGEQLRQHLIRYATTEQVSFDPSADDGTEIRQDTSLAVLSSDPLPLLYAQDLFSSFMWAVASSIDEPIKGGTDIMPGTSMNEDGWQSLALRNKLLSKLAQDVHNTGLGDLGQIYLSIVPPLSANQKLSETDAICELARQKAKPQEQSGEWHEAGRIYLWLFKVAITFPEHSRTHVRGTAILLEFLRQLTFSLELKQDHSNMDGIPELENLRERLRGELDQHSPILPDLMLLSAQRGQTWYCGRGWKDASSPRIIHLPPVFGHAPLQMMASQGNLPANMKYNRSNEEDVNQKDIYDWTPLHHFASKGRPFFVDRLMLFRPKLDAPDLLEWTPLHYASAHSDAQAYQVLIDHGANVNLQGRGGATPLHMASANGCLEMVTSLVKIGAVVDAIDCFGDTPLHWAVYQNRANIAGYLQTLSTNKPRNWNNMTALQLAVTMNRTADESHSTLDLIRQLVDAGGDMEIRDRGGETCLHLATELGHQDRVSLLIDMGANIEAEERAGKKPLHLAAIRGDVATMKVLMGKGADIEAMDMYNKTPLYVAAEEGSEVAAEFLIEAGAKKNARDLGGCTALHVSCKNKDEGVARFLLSKGADKDAIDNEGMTPLHQASERSSFAIVKLLIEQDAVVGVKDGQGMTPLHLAAANNHDSPDMLSCMQLLLQSGADKEARDKWDRTPLHAAASRGRQEAVQYLVDVAGTDMGAEDDRGMTPFLVAASQGKDDVVQMFLDRGESIEARSKLGHTPLILAAKRGHERTVQMLLDRGADAEARGQDGLTAMDAARKRKLYMEMSRSTVAE</sequence>
<name>A0ACC0URB6_9HYPO</name>
<organism evidence="1 2">
    <name type="scientific">Trichothecium roseum</name>
    <dbReference type="NCBI Taxonomy" id="47278"/>
    <lineage>
        <taxon>Eukaryota</taxon>
        <taxon>Fungi</taxon>
        <taxon>Dikarya</taxon>
        <taxon>Ascomycota</taxon>
        <taxon>Pezizomycotina</taxon>
        <taxon>Sordariomycetes</taxon>
        <taxon>Hypocreomycetidae</taxon>
        <taxon>Hypocreales</taxon>
        <taxon>Hypocreales incertae sedis</taxon>
        <taxon>Trichothecium</taxon>
    </lineage>
</organism>
<protein>
    <submittedName>
        <fullName evidence="1">Uncharacterized protein</fullName>
    </submittedName>
</protein>
<gene>
    <name evidence="1" type="ORF">N3K66_008363</name>
</gene>
<keyword evidence="2" id="KW-1185">Reference proteome</keyword>